<dbReference type="InterPro" id="IPR002711">
    <property type="entry name" value="HNH"/>
</dbReference>
<feature type="region of interest" description="Disordered" evidence="1">
    <location>
        <begin position="89"/>
        <end position="109"/>
    </location>
</feature>
<comment type="caution">
    <text evidence="3">The sequence shown here is derived from an EMBL/GenBank/DDBJ whole genome shotgun (WGS) entry which is preliminary data.</text>
</comment>
<dbReference type="AlphaFoldDB" id="A0A3D9YL30"/>
<evidence type="ECO:0000313" key="3">
    <source>
        <dbReference type="EMBL" id="REF83287.1"/>
    </source>
</evidence>
<gene>
    <name evidence="3" type="ORF">DES32_3203</name>
</gene>
<evidence type="ECO:0000313" key="4">
    <source>
        <dbReference type="Proteomes" id="UP000256900"/>
    </source>
</evidence>
<organism evidence="3 4">
    <name type="scientific">Methylovirgula ligni</name>
    <dbReference type="NCBI Taxonomy" id="569860"/>
    <lineage>
        <taxon>Bacteria</taxon>
        <taxon>Pseudomonadati</taxon>
        <taxon>Pseudomonadota</taxon>
        <taxon>Alphaproteobacteria</taxon>
        <taxon>Hyphomicrobiales</taxon>
        <taxon>Beijerinckiaceae</taxon>
        <taxon>Methylovirgula</taxon>
    </lineage>
</organism>
<keyword evidence="3" id="KW-0255">Endonuclease</keyword>
<dbReference type="Proteomes" id="UP000256900">
    <property type="component" value="Unassembled WGS sequence"/>
</dbReference>
<keyword evidence="3" id="KW-0378">Hydrolase</keyword>
<dbReference type="RefSeq" id="WP_165204368.1">
    <property type="nucleotide sequence ID" value="NZ_CP025086.1"/>
</dbReference>
<evidence type="ECO:0000259" key="2">
    <source>
        <dbReference type="Pfam" id="PF01844"/>
    </source>
</evidence>
<evidence type="ECO:0000256" key="1">
    <source>
        <dbReference type="SAM" id="MobiDB-lite"/>
    </source>
</evidence>
<name>A0A3D9YL30_9HYPH</name>
<keyword evidence="3" id="KW-0540">Nuclease</keyword>
<dbReference type="GO" id="GO:0004519">
    <property type="term" value="F:endonuclease activity"/>
    <property type="evidence" value="ECO:0007669"/>
    <property type="project" value="UniProtKB-KW"/>
</dbReference>
<reference evidence="3 4" key="1">
    <citation type="submission" date="2018-08" db="EMBL/GenBank/DDBJ databases">
        <title>Genomic Encyclopedia of Type Strains, Phase IV (KMG-IV): sequencing the most valuable type-strain genomes for metagenomic binning, comparative biology and taxonomic classification.</title>
        <authorList>
            <person name="Goeker M."/>
        </authorList>
    </citation>
    <scope>NUCLEOTIDE SEQUENCE [LARGE SCALE GENOMIC DNA]</scope>
    <source>
        <strain evidence="3 4">BW863</strain>
    </source>
</reference>
<feature type="domain" description="HNH" evidence="2">
    <location>
        <begin position="17"/>
        <end position="72"/>
    </location>
</feature>
<dbReference type="EMBL" id="QUMO01000006">
    <property type="protein sequence ID" value="REF83287.1"/>
    <property type="molecule type" value="Genomic_DNA"/>
</dbReference>
<dbReference type="GO" id="GO:0008270">
    <property type="term" value="F:zinc ion binding"/>
    <property type="evidence" value="ECO:0007669"/>
    <property type="project" value="InterPro"/>
</dbReference>
<accession>A0A3D9YL30</accession>
<keyword evidence="4" id="KW-1185">Reference proteome</keyword>
<protein>
    <submittedName>
        <fullName evidence="3">HNH endonuclease</fullName>
    </submittedName>
</protein>
<dbReference type="GO" id="GO:0003676">
    <property type="term" value="F:nucleic acid binding"/>
    <property type="evidence" value="ECO:0007669"/>
    <property type="project" value="InterPro"/>
</dbReference>
<proteinExistence type="predicted"/>
<dbReference type="Gene3D" id="1.10.30.50">
    <property type="match status" value="1"/>
</dbReference>
<dbReference type="Pfam" id="PF01844">
    <property type="entry name" value="HNH"/>
    <property type="match status" value="1"/>
</dbReference>
<sequence length="122" mass="14041">MDRRCNFSLSTIKRRLEYCGWRCEGKLPDGRRCPTIVTKGRFRCDHVIPDRLGGKPTFENAQILCLQCDGVKTPRDLAQIGKARRQEVADYRVKPRSSRPLPCGKRSPFKKKIDGRVVMRHG</sequence>